<name>A0A5E5BIS4_9BURK</name>
<gene>
    <name evidence="1" type="ORF">PSP31121_05320</name>
</gene>
<organism evidence="1 2">
    <name type="scientific">Pandoraea sputorum</name>
    <dbReference type="NCBI Taxonomy" id="93222"/>
    <lineage>
        <taxon>Bacteria</taxon>
        <taxon>Pseudomonadati</taxon>
        <taxon>Pseudomonadota</taxon>
        <taxon>Betaproteobacteria</taxon>
        <taxon>Burkholderiales</taxon>
        <taxon>Burkholderiaceae</taxon>
        <taxon>Pandoraea</taxon>
    </lineage>
</organism>
<dbReference type="Proteomes" id="UP000335538">
    <property type="component" value="Unassembled WGS sequence"/>
</dbReference>
<reference evidence="1 2" key="1">
    <citation type="submission" date="2019-08" db="EMBL/GenBank/DDBJ databases">
        <authorList>
            <person name="Peeters C."/>
        </authorList>
    </citation>
    <scope>NUCLEOTIDE SEQUENCE [LARGE SCALE GENOMIC DNA]</scope>
    <source>
        <strain evidence="1 2">LMG 31121</strain>
    </source>
</reference>
<dbReference type="Gene3D" id="3.80.10.10">
    <property type="entry name" value="Ribonuclease Inhibitor"/>
    <property type="match status" value="1"/>
</dbReference>
<dbReference type="InterPro" id="IPR032675">
    <property type="entry name" value="LRR_dom_sf"/>
</dbReference>
<proteinExistence type="predicted"/>
<sequence length="367" mass="41541">MSGRIKGAPPELASGYDMSAPKLLTLNEDPSLSDVRYETRADVFGDKTLIERAMKRLEGRIHFKVTLDKNNFLPHQSLVKQGALPQPHQLSTLEEVSLNFLECALTDDQFDELKHFLMDNPGILWMELKFPRCSCTESSSGLVKLYEALETLENLQDLTLDLNHSGFNFHSDTLKNLSSLIPKLKNLRRFMLDVSQHGFSNKSIEFLFKNLAAAKKISGIGLNFSESGKINEFTFDRICESITKLKNEATLFETTQPNKLAAFDSLHEFILDITYCENIVDETIDGLSEVLGHFKNLQRFALHMSNTRCTDASVAGLTRTAPSGLRRMEIYAEQCVNMTDEAHQLVKKWGESQNGEDVIATFHRWRA</sequence>
<protein>
    <submittedName>
        <fullName evidence="1">Uncharacterized protein</fullName>
    </submittedName>
</protein>
<dbReference type="SUPFAM" id="SSF52047">
    <property type="entry name" value="RNI-like"/>
    <property type="match status" value="1"/>
</dbReference>
<evidence type="ECO:0000313" key="1">
    <source>
        <dbReference type="EMBL" id="VVE85604.1"/>
    </source>
</evidence>
<dbReference type="AlphaFoldDB" id="A0A5E5BIS4"/>
<evidence type="ECO:0000313" key="2">
    <source>
        <dbReference type="Proteomes" id="UP000335538"/>
    </source>
</evidence>
<accession>A0A5E5BIS4</accession>
<dbReference type="EMBL" id="CABPSR010000030">
    <property type="protein sequence ID" value="VVE85604.1"/>
    <property type="molecule type" value="Genomic_DNA"/>
</dbReference>